<reference evidence="10" key="1">
    <citation type="submission" date="2021-12" db="EMBL/GenBank/DDBJ databases">
        <authorList>
            <person name="Zaccaron A."/>
            <person name="Stergiopoulos I."/>
        </authorList>
    </citation>
    <scope>NUCLEOTIDE SEQUENCE</scope>
    <source>
        <strain evidence="10">Race5_Kim</strain>
    </source>
</reference>
<dbReference type="PROSITE" id="PS51405">
    <property type="entry name" value="HEME_HALOPEROXIDASE"/>
    <property type="match status" value="1"/>
</dbReference>
<dbReference type="PANTHER" id="PTHR33577">
    <property type="entry name" value="STERIGMATOCYSTIN BIOSYNTHESIS PEROXIDASE STCC-RELATED"/>
    <property type="match status" value="1"/>
</dbReference>
<dbReference type="RefSeq" id="XP_047761227.1">
    <property type="nucleotide sequence ID" value="XM_047904303.1"/>
</dbReference>
<keyword evidence="5" id="KW-0560">Oxidoreductase</keyword>
<name>A0A9Q8P8G6_PASFU</name>
<evidence type="ECO:0000256" key="1">
    <source>
        <dbReference type="ARBA" id="ARBA00001970"/>
    </source>
</evidence>
<evidence type="ECO:0000313" key="11">
    <source>
        <dbReference type="Proteomes" id="UP000756132"/>
    </source>
</evidence>
<dbReference type="GO" id="GO:0004601">
    <property type="term" value="F:peroxidase activity"/>
    <property type="evidence" value="ECO:0007669"/>
    <property type="project" value="UniProtKB-KW"/>
</dbReference>
<dbReference type="Proteomes" id="UP000756132">
    <property type="component" value="Chromosome 4"/>
</dbReference>
<evidence type="ECO:0000256" key="4">
    <source>
        <dbReference type="ARBA" id="ARBA00022723"/>
    </source>
</evidence>
<reference evidence="10" key="2">
    <citation type="journal article" date="2022" name="Microb. Genom.">
        <title>A chromosome-scale genome assembly of the tomato pathogen Cladosporium fulvum reveals a compartmentalized genome architecture and the presence of a dispensable chromosome.</title>
        <authorList>
            <person name="Zaccaron A.Z."/>
            <person name="Chen L.H."/>
            <person name="Samaras A."/>
            <person name="Stergiopoulos I."/>
        </authorList>
    </citation>
    <scope>NUCLEOTIDE SEQUENCE</scope>
    <source>
        <strain evidence="10">Race5_Kim</strain>
    </source>
</reference>
<evidence type="ECO:0000256" key="5">
    <source>
        <dbReference type="ARBA" id="ARBA00023002"/>
    </source>
</evidence>
<keyword evidence="11" id="KW-1185">Reference proteome</keyword>
<comment type="similarity">
    <text evidence="7">Belongs to the chloroperoxidase family.</text>
</comment>
<dbReference type="PANTHER" id="PTHR33577:SF15">
    <property type="entry name" value="HEME HALOPEROXIDASE FAMILY PROFILE DOMAIN-CONTAINING PROTEIN"/>
    <property type="match status" value="1"/>
</dbReference>
<organism evidence="10 11">
    <name type="scientific">Passalora fulva</name>
    <name type="common">Tomato leaf mold</name>
    <name type="synonym">Cladosporium fulvum</name>
    <dbReference type="NCBI Taxonomy" id="5499"/>
    <lineage>
        <taxon>Eukaryota</taxon>
        <taxon>Fungi</taxon>
        <taxon>Dikarya</taxon>
        <taxon>Ascomycota</taxon>
        <taxon>Pezizomycotina</taxon>
        <taxon>Dothideomycetes</taxon>
        <taxon>Dothideomycetidae</taxon>
        <taxon>Mycosphaerellales</taxon>
        <taxon>Mycosphaerellaceae</taxon>
        <taxon>Fulvia</taxon>
    </lineage>
</organism>
<keyword evidence="6" id="KW-0408">Iron</keyword>
<dbReference type="Pfam" id="PF01328">
    <property type="entry name" value="Peroxidase_2"/>
    <property type="match status" value="1"/>
</dbReference>
<sequence length="409" mass="44304">MKSFVAYSLIAAEAAHAFPWVRNLPGVDSSMLPSQYQKRQQAPAPGGPGSAETCPFNPNHVNAVGIQPGQYNNARNGRKGNERGGYQVPAPGDDAHRYIAPTAQDIRGPCPGLNTAANHGFLARDGVTTYAELVDAQQNVYNVGFDLSNLLAFLGLQADGDLITTKLSIGCDATTRTSIAPLLTGSQPGLSGHNKFEGDTSLTRNDFFTGNGDNYSFNRTLFDKMSATTGGLHDLNNLAQYRLERYDESLFENPNFYFGPLSLLLYGAASFLYELFPSGPNYIPDQATMDSFFIEERLPANWINRVEPYSNRLVVEQILAMYLLRPVAFGGNVGDGTFAPLNWRGLIVNGTLGNDIQPAAVSCLLYQLATQSVPSTLNGLVTPTVEAISFFLTRVAPEFANLGCPRPLT</sequence>
<dbReference type="GeneID" id="71985033"/>
<evidence type="ECO:0000256" key="3">
    <source>
        <dbReference type="ARBA" id="ARBA00022617"/>
    </source>
</evidence>
<dbReference type="OrthoDB" id="407298at2759"/>
<comment type="cofactor">
    <cofactor evidence="1">
        <name>heme b</name>
        <dbReference type="ChEBI" id="CHEBI:60344"/>
    </cofactor>
</comment>
<proteinExistence type="inferred from homology"/>
<dbReference type="EMBL" id="CP090166">
    <property type="protein sequence ID" value="UJO16861.1"/>
    <property type="molecule type" value="Genomic_DNA"/>
</dbReference>
<evidence type="ECO:0000256" key="2">
    <source>
        <dbReference type="ARBA" id="ARBA00022559"/>
    </source>
</evidence>
<keyword evidence="3" id="KW-0349">Heme</keyword>
<dbReference type="AlphaFoldDB" id="A0A9Q8P8G6"/>
<gene>
    <name evidence="10" type="ORF">CLAFUR5_05155</name>
</gene>
<evidence type="ECO:0000256" key="8">
    <source>
        <dbReference type="SAM" id="MobiDB-lite"/>
    </source>
</evidence>
<dbReference type="KEGG" id="ffu:CLAFUR5_05155"/>
<feature type="region of interest" description="Disordered" evidence="8">
    <location>
        <begin position="34"/>
        <end position="90"/>
    </location>
</feature>
<evidence type="ECO:0000259" key="9">
    <source>
        <dbReference type="PROSITE" id="PS51405"/>
    </source>
</evidence>
<keyword evidence="4" id="KW-0479">Metal-binding</keyword>
<evidence type="ECO:0000313" key="10">
    <source>
        <dbReference type="EMBL" id="UJO16861.1"/>
    </source>
</evidence>
<dbReference type="SUPFAM" id="SSF47571">
    <property type="entry name" value="Cloroperoxidase"/>
    <property type="match status" value="1"/>
</dbReference>
<evidence type="ECO:0000256" key="7">
    <source>
        <dbReference type="ARBA" id="ARBA00025795"/>
    </source>
</evidence>
<keyword evidence="2" id="KW-0575">Peroxidase</keyword>
<dbReference type="InterPro" id="IPR036851">
    <property type="entry name" value="Chloroperoxidase-like_sf"/>
</dbReference>
<feature type="domain" description="Heme haloperoxidase family profile" evidence="9">
    <location>
        <begin position="94"/>
        <end position="320"/>
    </location>
</feature>
<evidence type="ECO:0000256" key="6">
    <source>
        <dbReference type="ARBA" id="ARBA00023004"/>
    </source>
</evidence>
<dbReference type="GO" id="GO:0046872">
    <property type="term" value="F:metal ion binding"/>
    <property type="evidence" value="ECO:0007669"/>
    <property type="project" value="UniProtKB-KW"/>
</dbReference>
<protein>
    <submittedName>
        <fullName evidence="10">Aromatic peroxygenase</fullName>
    </submittedName>
</protein>
<dbReference type="InterPro" id="IPR000028">
    <property type="entry name" value="Chloroperoxidase"/>
</dbReference>
<accession>A0A9Q8P8G6</accession>
<dbReference type="Gene3D" id="1.10.489.10">
    <property type="entry name" value="Chloroperoxidase-like"/>
    <property type="match status" value="1"/>
</dbReference>